<sequence>MGQNVSSLINHPLAGFAFSIGAMWLQSLSSPKDKVFGEQLLLQTLKNSSMNFNNNDLKTIMPQQENYIEKMNAMQDTIATLKKALDKKSQESFAKVKQDFDSQLRKNVPMETYFMGTPRKGVKIPGEFKKSAMNAANENEIDRVSFF</sequence>
<protein>
    <submittedName>
        <fullName evidence="3">Uncharacterized protein</fullName>
    </submittedName>
</protein>
<evidence type="ECO:0000313" key="3">
    <source>
        <dbReference type="WBParaSite" id="PSU_v2.g12704.t1"/>
    </source>
</evidence>
<reference evidence="3" key="1">
    <citation type="submission" date="2022-11" db="UniProtKB">
        <authorList>
            <consortium name="WormBaseParasite"/>
        </authorList>
    </citation>
    <scope>IDENTIFICATION</scope>
</reference>
<dbReference type="Proteomes" id="UP000887577">
    <property type="component" value="Unplaced"/>
</dbReference>
<dbReference type="WBParaSite" id="PSU_v2.g12704.t1">
    <property type="protein sequence ID" value="PSU_v2.g12704.t1"/>
    <property type="gene ID" value="PSU_v2.g12704"/>
</dbReference>
<feature type="coiled-coil region" evidence="1">
    <location>
        <begin position="64"/>
        <end position="91"/>
    </location>
</feature>
<evidence type="ECO:0000256" key="1">
    <source>
        <dbReference type="SAM" id="Coils"/>
    </source>
</evidence>
<keyword evidence="1" id="KW-0175">Coiled coil</keyword>
<proteinExistence type="predicted"/>
<evidence type="ECO:0000313" key="2">
    <source>
        <dbReference type="Proteomes" id="UP000887577"/>
    </source>
</evidence>
<accession>A0A914Y1P6</accession>
<keyword evidence="2" id="KW-1185">Reference proteome</keyword>
<name>A0A914Y1P6_9BILA</name>
<organism evidence="2 3">
    <name type="scientific">Panagrolaimus superbus</name>
    <dbReference type="NCBI Taxonomy" id="310955"/>
    <lineage>
        <taxon>Eukaryota</taxon>
        <taxon>Metazoa</taxon>
        <taxon>Ecdysozoa</taxon>
        <taxon>Nematoda</taxon>
        <taxon>Chromadorea</taxon>
        <taxon>Rhabditida</taxon>
        <taxon>Tylenchina</taxon>
        <taxon>Panagrolaimomorpha</taxon>
        <taxon>Panagrolaimoidea</taxon>
        <taxon>Panagrolaimidae</taxon>
        <taxon>Panagrolaimus</taxon>
    </lineage>
</organism>
<dbReference type="AlphaFoldDB" id="A0A914Y1P6"/>